<reference evidence="1" key="1">
    <citation type="journal article" date="2014" name="Front. Microbiol.">
        <title>High frequency of phylogenetically diverse reductive dehalogenase-homologous genes in deep subseafloor sedimentary metagenomes.</title>
        <authorList>
            <person name="Kawai M."/>
            <person name="Futagami T."/>
            <person name="Toyoda A."/>
            <person name="Takaki Y."/>
            <person name="Nishi S."/>
            <person name="Hori S."/>
            <person name="Arai W."/>
            <person name="Tsubouchi T."/>
            <person name="Morono Y."/>
            <person name="Uchiyama I."/>
            <person name="Ito T."/>
            <person name="Fujiyama A."/>
            <person name="Inagaki F."/>
            <person name="Takami H."/>
        </authorList>
    </citation>
    <scope>NUCLEOTIDE SEQUENCE</scope>
    <source>
        <strain evidence="1">Expedition CK06-06</strain>
    </source>
</reference>
<protein>
    <submittedName>
        <fullName evidence="1">Uncharacterized protein</fullName>
    </submittedName>
</protein>
<comment type="caution">
    <text evidence="1">The sequence shown here is derived from an EMBL/GenBank/DDBJ whole genome shotgun (WGS) entry which is preliminary data.</text>
</comment>
<sequence>MIKLKKMHDEDFNPITIVEIPIFEELLQDCYMYNAIDAPSELKSMLLEDFAKTIDDLVLSHEKCSEIKKEEIKSKLDKVKISNGNNKKS</sequence>
<name>X0VLN7_9ZZZZ</name>
<organism evidence="1">
    <name type="scientific">marine sediment metagenome</name>
    <dbReference type="NCBI Taxonomy" id="412755"/>
    <lineage>
        <taxon>unclassified sequences</taxon>
        <taxon>metagenomes</taxon>
        <taxon>ecological metagenomes</taxon>
    </lineage>
</organism>
<gene>
    <name evidence="1" type="ORF">S01H1_35779</name>
</gene>
<proteinExistence type="predicted"/>
<evidence type="ECO:0000313" key="1">
    <source>
        <dbReference type="EMBL" id="GAG13403.1"/>
    </source>
</evidence>
<dbReference type="EMBL" id="BARS01022370">
    <property type="protein sequence ID" value="GAG13403.1"/>
    <property type="molecule type" value="Genomic_DNA"/>
</dbReference>
<accession>X0VLN7</accession>
<dbReference type="AlphaFoldDB" id="X0VLN7"/>